<dbReference type="GO" id="GO:0006637">
    <property type="term" value="P:acyl-CoA metabolic process"/>
    <property type="evidence" value="ECO:0007669"/>
    <property type="project" value="InterPro"/>
</dbReference>
<evidence type="ECO:0000259" key="3">
    <source>
        <dbReference type="Pfam" id="PF02551"/>
    </source>
</evidence>
<dbReference type="InterPro" id="IPR025652">
    <property type="entry name" value="TesB_C"/>
</dbReference>
<dbReference type="EMBL" id="CP044548">
    <property type="protein sequence ID" value="QFQ31821.1"/>
    <property type="molecule type" value="Genomic_DNA"/>
</dbReference>
<dbReference type="KEGG" id="jme:EEW87_016115"/>
<organism evidence="5 6">
    <name type="scientific">Janibacter melonis</name>
    <dbReference type="NCBI Taxonomy" id="262209"/>
    <lineage>
        <taxon>Bacteria</taxon>
        <taxon>Bacillati</taxon>
        <taxon>Actinomycetota</taxon>
        <taxon>Actinomycetes</taxon>
        <taxon>Micrococcales</taxon>
        <taxon>Intrasporangiaceae</taxon>
        <taxon>Janibacter</taxon>
    </lineage>
</organism>
<feature type="domain" description="Acyl-CoA thioesterase-like N-terminal HotDog" evidence="4">
    <location>
        <begin position="10"/>
        <end position="83"/>
    </location>
</feature>
<dbReference type="Pfam" id="PF13622">
    <property type="entry name" value="4HBT_3"/>
    <property type="match status" value="1"/>
</dbReference>
<name>A0A5P8FRE6_9MICO</name>
<evidence type="ECO:0000313" key="6">
    <source>
        <dbReference type="Proteomes" id="UP000271708"/>
    </source>
</evidence>
<dbReference type="SUPFAM" id="SSF54637">
    <property type="entry name" value="Thioesterase/thiol ester dehydrase-isomerase"/>
    <property type="match status" value="2"/>
</dbReference>
<dbReference type="InterPro" id="IPR003703">
    <property type="entry name" value="Acyl_CoA_thio"/>
</dbReference>
<dbReference type="Gene3D" id="2.40.160.210">
    <property type="entry name" value="Acyl-CoA thioesterase, double hotdog domain"/>
    <property type="match status" value="1"/>
</dbReference>
<dbReference type="PANTHER" id="PTHR11066:SF34">
    <property type="entry name" value="ACYL-COENZYME A THIOESTERASE 8"/>
    <property type="match status" value="1"/>
</dbReference>
<evidence type="ECO:0000313" key="5">
    <source>
        <dbReference type="EMBL" id="QFQ31821.1"/>
    </source>
</evidence>
<evidence type="ECO:0000256" key="1">
    <source>
        <dbReference type="ARBA" id="ARBA00006538"/>
    </source>
</evidence>
<dbReference type="InterPro" id="IPR029069">
    <property type="entry name" value="HotDog_dom_sf"/>
</dbReference>
<dbReference type="OrthoDB" id="9781019at2"/>
<comment type="similarity">
    <text evidence="1">Belongs to the C/M/P thioester hydrolase family.</text>
</comment>
<dbReference type="GO" id="GO:0009062">
    <property type="term" value="P:fatty acid catabolic process"/>
    <property type="evidence" value="ECO:0007669"/>
    <property type="project" value="TreeGrafter"/>
</dbReference>
<reference evidence="5 6" key="1">
    <citation type="submission" date="2019-09" db="EMBL/GenBank/DDBJ databases">
        <title>Complete Genome Sequence of Janibacter melonis M714 with both human health impact and industrial applications.</title>
        <authorList>
            <person name="Jin M."/>
            <person name="Zhao Q.R."/>
        </authorList>
    </citation>
    <scope>NUCLEOTIDE SEQUENCE [LARGE SCALE GENOMIC DNA]</scope>
    <source>
        <strain evidence="5 6">M714</strain>
    </source>
</reference>
<dbReference type="AlphaFoldDB" id="A0A5P8FRE6"/>
<dbReference type="Proteomes" id="UP000271708">
    <property type="component" value="Chromosome"/>
</dbReference>
<dbReference type="InterPro" id="IPR042171">
    <property type="entry name" value="Acyl-CoA_hotdog"/>
</dbReference>
<keyword evidence="2" id="KW-0378">Hydrolase</keyword>
<dbReference type="GO" id="GO:0047617">
    <property type="term" value="F:fatty acyl-CoA hydrolase activity"/>
    <property type="evidence" value="ECO:0007669"/>
    <property type="project" value="InterPro"/>
</dbReference>
<evidence type="ECO:0000259" key="4">
    <source>
        <dbReference type="Pfam" id="PF13622"/>
    </source>
</evidence>
<evidence type="ECO:0000256" key="2">
    <source>
        <dbReference type="ARBA" id="ARBA00022801"/>
    </source>
</evidence>
<dbReference type="PANTHER" id="PTHR11066">
    <property type="entry name" value="ACYL-COA THIOESTERASE"/>
    <property type="match status" value="1"/>
</dbReference>
<dbReference type="CDD" id="cd03444">
    <property type="entry name" value="Thioesterase_II_repeat1"/>
    <property type="match status" value="1"/>
</dbReference>
<accession>A0A5P8FRE6</accession>
<protein>
    <submittedName>
        <fullName evidence="5">Acyl-CoA thioesterase II</fullName>
    </submittedName>
</protein>
<gene>
    <name evidence="5" type="ORF">EEW87_016115</name>
</gene>
<feature type="domain" description="Acyl-CoA thioesterase 2 C-terminal" evidence="3">
    <location>
        <begin position="147"/>
        <end position="254"/>
    </location>
</feature>
<sequence length="266" mass="28882">MTDGVPLPQLFGGQLVAQSLVAAGRSVDEHVLPHSIHTSFLRGGLPDEPVDYRVEVLRDGRQTATREVSAWQGERLVCRSTVSSTSLMGGLAHSRPAPATEGLEAAVDLHVLAEPDGGLGEFWDDFSAFEIRVEPPLVPADHWASAPQNVWMRCTQDLPDDPLSHRAAIAYASDLMLMSTAVTPHGHTTGHETSLARRWWAVSLDHAVWFHRDADAGDWLLFEHSTSAAGGSRALVDAAVFAPDGTQTCRITQEALVRPARPHQEI</sequence>
<proteinExistence type="inferred from homology"/>
<dbReference type="Pfam" id="PF02551">
    <property type="entry name" value="Acyl_CoA_thio"/>
    <property type="match status" value="1"/>
</dbReference>
<dbReference type="CDD" id="cd03445">
    <property type="entry name" value="Thioesterase_II_repeat2"/>
    <property type="match status" value="1"/>
</dbReference>
<dbReference type="InterPro" id="IPR049449">
    <property type="entry name" value="TesB_ACOT8-like_N"/>
</dbReference>